<keyword evidence="3" id="KW-1185">Reference proteome</keyword>
<dbReference type="RefSeq" id="WP_241062560.1">
    <property type="nucleotide sequence ID" value="NZ_JAKWJU010000002.1"/>
</dbReference>
<sequence length="67" mass="7232">MNAESHASGLSDLRWIKSSHSGGEGGECVEVAHSAASVHVRDSKHRERPSLTVGRAEWAAFVRFASE</sequence>
<dbReference type="Proteomes" id="UP001166784">
    <property type="component" value="Unassembled WGS sequence"/>
</dbReference>
<accession>A0ABS9T586</accession>
<gene>
    <name evidence="2" type="ORF">MMA15_25820</name>
</gene>
<evidence type="ECO:0000259" key="1">
    <source>
        <dbReference type="Pfam" id="PF04149"/>
    </source>
</evidence>
<reference evidence="2" key="1">
    <citation type="submission" date="2022-03" db="EMBL/GenBank/DDBJ databases">
        <authorList>
            <person name="Santos J.D.N."/>
            <person name="Kallscheuer N."/>
            <person name="Jogler C."/>
            <person name="Lage O.M."/>
        </authorList>
    </citation>
    <scope>NUCLEOTIDE SEQUENCE</scope>
    <source>
        <strain evidence="2">M600PL45_2</strain>
    </source>
</reference>
<proteinExistence type="predicted"/>
<dbReference type="Pfam" id="PF04149">
    <property type="entry name" value="DUF397"/>
    <property type="match status" value="1"/>
</dbReference>
<evidence type="ECO:0000313" key="3">
    <source>
        <dbReference type="Proteomes" id="UP001166784"/>
    </source>
</evidence>
<comment type="caution">
    <text evidence="2">The sequence shown here is derived from an EMBL/GenBank/DDBJ whole genome shotgun (WGS) entry which is preliminary data.</text>
</comment>
<evidence type="ECO:0000313" key="2">
    <source>
        <dbReference type="EMBL" id="MCH6163689.1"/>
    </source>
</evidence>
<dbReference type="EMBL" id="JAKWJU010000002">
    <property type="protein sequence ID" value="MCH6163689.1"/>
    <property type="molecule type" value="Genomic_DNA"/>
</dbReference>
<dbReference type="InterPro" id="IPR007278">
    <property type="entry name" value="DUF397"/>
</dbReference>
<organism evidence="2 3">
    <name type="scientific">Streptomyces marispadix</name>
    <dbReference type="NCBI Taxonomy" id="2922868"/>
    <lineage>
        <taxon>Bacteria</taxon>
        <taxon>Bacillati</taxon>
        <taxon>Actinomycetota</taxon>
        <taxon>Actinomycetes</taxon>
        <taxon>Kitasatosporales</taxon>
        <taxon>Streptomycetaceae</taxon>
        <taxon>Streptomyces</taxon>
    </lineage>
</organism>
<reference evidence="2" key="2">
    <citation type="journal article" date="2023" name="Int. J. Syst. Evol. Microbiol.">
        <title>Streptomyces marispadix sp. nov., isolated from marine beach sediment of the Northern Coast of Portugal.</title>
        <authorList>
            <person name="dos Santos J.D.N."/>
            <person name="Vitorino I.R."/>
            <person name="Kallscheuer N."/>
            <person name="Srivastava A."/>
            <person name="Krautwurst S."/>
            <person name="Marz M."/>
            <person name="Jogler C."/>
            <person name="Lobo Da Cunha A."/>
            <person name="Catita J."/>
            <person name="Goncalves H."/>
            <person name="Gonzalez I."/>
            <person name="Reyes F."/>
            <person name="Lage O.M."/>
        </authorList>
    </citation>
    <scope>NUCLEOTIDE SEQUENCE</scope>
    <source>
        <strain evidence="2">M600PL45_2</strain>
    </source>
</reference>
<protein>
    <submittedName>
        <fullName evidence="2">DUF397 domain-containing protein</fullName>
    </submittedName>
</protein>
<name>A0ABS9T586_9ACTN</name>
<feature type="domain" description="DUF397" evidence="1">
    <location>
        <begin position="13"/>
        <end position="64"/>
    </location>
</feature>